<dbReference type="PROSITE" id="PS51257">
    <property type="entry name" value="PROKAR_LIPOPROTEIN"/>
    <property type="match status" value="1"/>
</dbReference>
<dbReference type="EMBL" id="UGTJ01000001">
    <property type="protein sequence ID" value="SUB79746.1"/>
    <property type="molecule type" value="Genomic_DNA"/>
</dbReference>
<comment type="caution">
    <text evidence="3">The sequence shown here is derived from an EMBL/GenBank/DDBJ whole genome shotgun (WGS) entry which is preliminary data.</text>
</comment>
<protein>
    <recommendedName>
        <fullName evidence="2">DUF4923 domain-containing protein</fullName>
    </recommendedName>
</protein>
<dbReference type="Pfam" id="PF16270">
    <property type="entry name" value="DUF4923"/>
    <property type="match status" value="1"/>
</dbReference>
<evidence type="ECO:0000256" key="1">
    <source>
        <dbReference type="SAM" id="SignalP"/>
    </source>
</evidence>
<sequence>MKKITLMIAGAALLLSGCGGMGTMGDTSSQATSTTSSTGSVLGGILGAATDGETIGNVLSSVIGLDKLTSKQLLGIWRYDGPGCAFTSQSALAKAGGEVAATEVEKKLEVQYKKLGFTRSNTYIQFESDGTFAAKLDGKSWSGTYTFDTATSQLRLQGLLLNLTGYAKRNGSGISILFESKKLLTLIQTLSAMSGNTTIASIGEISKNYDGVRLGFDMKQ</sequence>
<dbReference type="RefSeq" id="WP_007411544.1">
    <property type="nucleotide sequence ID" value="NZ_CALLWX010000009.1"/>
</dbReference>
<feature type="signal peptide" evidence="1">
    <location>
        <begin position="1"/>
        <end position="21"/>
    </location>
</feature>
<gene>
    <name evidence="3" type="ORF">NCTC13063_01016</name>
</gene>
<reference evidence="3 4" key="1">
    <citation type="submission" date="2018-06" db="EMBL/GenBank/DDBJ databases">
        <authorList>
            <consortium name="Pathogen Informatics"/>
            <person name="Doyle S."/>
        </authorList>
    </citation>
    <scope>NUCLEOTIDE SEQUENCE [LARGE SCALE GENOMIC DNA]</scope>
    <source>
        <strain evidence="3 4">NCTC13063</strain>
    </source>
</reference>
<organism evidence="3 4">
    <name type="scientific">Segatella buccae</name>
    <dbReference type="NCBI Taxonomy" id="28126"/>
    <lineage>
        <taxon>Bacteria</taxon>
        <taxon>Pseudomonadati</taxon>
        <taxon>Bacteroidota</taxon>
        <taxon>Bacteroidia</taxon>
        <taxon>Bacteroidales</taxon>
        <taxon>Prevotellaceae</taxon>
        <taxon>Segatella</taxon>
    </lineage>
</organism>
<name>A0AAQ1UI00_9BACT</name>
<proteinExistence type="predicted"/>
<dbReference type="AlphaFoldDB" id="A0AAQ1UI00"/>
<dbReference type="Proteomes" id="UP000255283">
    <property type="component" value="Unassembled WGS sequence"/>
</dbReference>
<dbReference type="InterPro" id="IPR032575">
    <property type="entry name" value="DUF4923"/>
</dbReference>
<feature type="domain" description="DUF4923" evidence="2">
    <location>
        <begin position="48"/>
        <end position="219"/>
    </location>
</feature>
<keyword evidence="1" id="KW-0732">Signal</keyword>
<accession>A0AAQ1UI00</accession>
<feature type="chain" id="PRO_5042831652" description="DUF4923 domain-containing protein" evidence="1">
    <location>
        <begin position="22"/>
        <end position="220"/>
    </location>
</feature>
<evidence type="ECO:0000313" key="3">
    <source>
        <dbReference type="EMBL" id="SUB79746.1"/>
    </source>
</evidence>
<evidence type="ECO:0000259" key="2">
    <source>
        <dbReference type="Pfam" id="PF16270"/>
    </source>
</evidence>
<evidence type="ECO:0000313" key="4">
    <source>
        <dbReference type="Proteomes" id="UP000255283"/>
    </source>
</evidence>